<organism evidence="1 2">
    <name type="scientific">Candidatus Methanocrinis natronophilus</name>
    <dbReference type="NCBI Taxonomy" id="3033396"/>
    <lineage>
        <taxon>Archaea</taxon>
        <taxon>Methanobacteriati</taxon>
        <taxon>Methanobacteriota</taxon>
        <taxon>Stenosarchaea group</taxon>
        <taxon>Methanomicrobia</taxon>
        <taxon>Methanotrichales</taxon>
        <taxon>Methanotrichaceae</taxon>
        <taxon>Methanocrinis</taxon>
    </lineage>
</organism>
<protein>
    <submittedName>
        <fullName evidence="1">Uncharacterized protein</fullName>
    </submittedName>
</protein>
<sequence>MLEIDGSEEVQAGRSGEFVRLGELSKIGRSMTIFFLLLAVISLSSAQVGYEPGEREVERLFELGLGRPWIISERHPEMYAPEVPTGPSTSEFSIYSEYFTMTPPSMTEVERHFVSGAPDIFAYGPGGEAMDAGYYQTYFYGGNSLWILGARSWTGYAVVPQGAYLRLLAHSPAGGWASLYEITPAERMVQKRFMLYSGYSVITFRAEEAGRYILLFSVGDEASNAVILDVRRGSWPVTYPAPGPQPPWRWISQGRFQFAEL</sequence>
<reference evidence="1 2" key="1">
    <citation type="submission" date="2023-03" db="EMBL/GenBank/DDBJ databases">
        <title>WGS of Methanotrichaceae archaeon Mx.</title>
        <authorList>
            <person name="Sorokin D.Y."/>
            <person name="Merkel A.Y."/>
        </authorList>
    </citation>
    <scope>NUCLEOTIDE SEQUENCE [LARGE SCALE GENOMIC DNA]</scope>
    <source>
        <strain evidence="1 2">Mx</strain>
    </source>
</reference>
<dbReference type="RefSeq" id="WP_316967408.1">
    <property type="nucleotide sequence ID" value="NZ_JARFPK010000055.1"/>
</dbReference>
<comment type="caution">
    <text evidence="1">The sequence shown here is derived from an EMBL/GenBank/DDBJ whole genome shotgun (WGS) entry which is preliminary data.</text>
</comment>
<proteinExistence type="predicted"/>
<name>A0ABT5XAI4_9EURY</name>
<gene>
    <name evidence="1" type="ORF">P0O15_10975</name>
</gene>
<keyword evidence="2" id="KW-1185">Reference proteome</keyword>
<evidence type="ECO:0000313" key="1">
    <source>
        <dbReference type="EMBL" id="MDF0591681.1"/>
    </source>
</evidence>
<dbReference type="EMBL" id="JARFPK010000055">
    <property type="protein sequence ID" value="MDF0591681.1"/>
    <property type="molecule type" value="Genomic_DNA"/>
</dbReference>
<evidence type="ECO:0000313" key="2">
    <source>
        <dbReference type="Proteomes" id="UP001220010"/>
    </source>
</evidence>
<accession>A0ABT5XAI4</accession>
<dbReference type="Proteomes" id="UP001220010">
    <property type="component" value="Unassembled WGS sequence"/>
</dbReference>